<dbReference type="AlphaFoldDB" id="A0A2A5T4P2"/>
<name>A0A2A5T4P2_9GAMM</name>
<comment type="caution">
    <text evidence="1">The sequence shown here is derived from an EMBL/GenBank/DDBJ whole genome shotgun (WGS) entry which is preliminary data.</text>
</comment>
<evidence type="ECO:0000313" key="1">
    <source>
        <dbReference type="EMBL" id="PCS23116.1"/>
    </source>
</evidence>
<protein>
    <recommendedName>
        <fullName evidence="3">Mobile element protein</fullName>
    </recommendedName>
</protein>
<proteinExistence type="predicted"/>
<keyword evidence="2" id="KW-1185">Reference proteome</keyword>
<dbReference type="Proteomes" id="UP000219020">
    <property type="component" value="Unassembled WGS sequence"/>
</dbReference>
<reference evidence="2" key="1">
    <citation type="submission" date="2017-04" db="EMBL/GenBank/DDBJ databases">
        <title>Genome evolution of the luminous symbionts of deep sea anglerfish.</title>
        <authorList>
            <person name="Hendry T.A."/>
        </authorList>
    </citation>
    <scope>NUCLEOTIDE SEQUENCE [LARGE SCALE GENOMIC DNA]</scope>
</reference>
<accession>A0A2A5T4P2</accession>
<evidence type="ECO:0008006" key="3">
    <source>
        <dbReference type="Google" id="ProtNLM"/>
    </source>
</evidence>
<sequence>MIVIAFHQSGYRDFKTYYIYFIYRYFTNKFPKLVSYTRMLRLMQSVLILLCSYFTHCQARLTGIALVDSSTLQVYYNLHILRYQVFKGTEK</sequence>
<dbReference type="EMBL" id="NBYY01000011">
    <property type="protein sequence ID" value="PCS23116.1"/>
    <property type="molecule type" value="Genomic_DNA"/>
</dbReference>
<gene>
    <name evidence="1" type="ORF">BTN49_1111</name>
</gene>
<organism evidence="1 2">
    <name type="scientific">Candidatus Enterovibrio escicola</name>
    <dbReference type="NCBI Taxonomy" id="1927127"/>
    <lineage>
        <taxon>Bacteria</taxon>
        <taxon>Pseudomonadati</taxon>
        <taxon>Pseudomonadota</taxon>
        <taxon>Gammaproteobacteria</taxon>
        <taxon>Vibrionales</taxon>
        <taxon>Vibrionaceae</taxon>
        <taxon>Enterovibrio</taxon>
    </lineage>
</organism>
<evidence type="ECO:0000313" key="2">
    <source>
        <dbReference type="Proteomes" id="UP000219020"/>
    </source>
</evidence>